<gene>
    <name evidence="2" type="ORF">CCACVL1_13829</name>
</gene>
<evidence type="ECO:0000313" key="2">
    <source>
        <dbReference type="EMBL" id="OMO79224.1"/>
    </source>
</evidence>
<name>A0A1R3I9I6_COCAP</name>
<dbReference type="EMBL" id="AWWV01010445">
    <property type="protein sequence ID" value="OMO79224.1"/>
    <property type="molecule type" value="Genomic_DNA"/>
</dbReference>
<keyword evidence="3" id="KW-1185">Reference proteome</keyword>
<protein>
    <submittedName>
        <fullName evidence="2">Uncharacterized protein</fullName>
    </submittedName>
</protein>
<feature type="region of interest" description="Disordered" evidence="1">
    <location>
        <begin position="1"/>
        <end position="24"/>
    </location>
</feature>
<evidence type="ECO:0000256" key="1">
    <source>
        <dbReference type="SAM" id="MobiDB-lite"/>
    </source>
</evidence>
<dbReference type="Gramene" id="OMO79224">
    <property type="protein sequence ID" value="OMO79224"/>
    <property type="gene ID" value="CCACVL1_13829"/>
</dbReference>
<reference evidence="2 3" key="1">
    <citation type="submission" date="2013-09" db="EMBL/GenBank/DDBJ databases">
        <title>Corchorus capsularis genome sequencing.</title>
        <authorList>
            <person name="Alam M."/>
            <person name="Haque M.S."/>
            <person name="Islam M.S."/>
            <person name="Emdad E.M."/>
            <person name="Islam M.M."/>
            <person name="Ahmed B."/>
            <person name="Halim A."/>
            <person name="Hossen Q.M.M."/>
            <person name="Hossain M.Z."/>
            <person name="Ahmed R."/>
            <person name="Khan M.M."/>
            <person name="Islam R."/>
            <person name="Rashid M.M."/>
            <person name="Khan S.A."/>
            <person name="Rahman M.S."/>
            <person name="Alam M."/>
        </authorList>
    </citation>
    <scope>NUCLEOTIDE SEQUENCE [LARGE SCALE GENOMIC DNA]</scope>
    <source>
        <strain evidence="3">cv. CVL-1</strain>
        <tissue evidence="2">Whole seedling</tissue>
    </source>
</reference>
<evidence type="ECO:0000313" key="3">
    <source>
        <dbReference type="Proteomes" id="UP000188268"/>
    </source>
</evidence>
<proteinExistence type="predicted"/>
<comment type="caution">
    <text evidence="2">The sequence shown here is derived from an EMBL/GenBank/DDBJ whole genome shotgun (WGS) entry which is preliminary data.</text>
</comment>
<dbReference type="Proteomes" id="UP000188268">
    <property type="component" value="Unassembled WGS sequence"/>
</dbReference>
<sequence length="24" mass="2437">MANTIGGETLSGRGLGVDSSHLTY</sequence>
<accession>A0A1R3I9I6</accession>
<dbReference type="AlphaFoldDB" id="A0A1R3I9I6"/>
<organism evidence="2 3">
    <name type="scientific">Corchorus capsularis</name>
    <name type="common">Jute</name>
    <dbReference type="NCBI Taxonomy" id="210143"/>
    <lineage>
        <taxon>Eukaryota</taxon>
        <taxon>Viridiplantae</taxon>
        <taxon>Streptophyta</taxon>
        <taxon>Embryophyta</taxon>
        <taxon>Tracheophyta</taxon>
        <taxon>Spermatophyta</taxon>
        <taxon>Magnoliopsida</taxon>
        <taxon>eudicotyledons</taxon>
        <taxon>Gunneridae</taxon>
        <taxon>Pentapetalae</taxon>
        <taxon>rosids</taxon>
        <taxon>malvids</taxon>
        <taxon>Malvales</taxon>
        <taxon>Malvaceae</taxon>
        <taxon>Grewioideae</taxon>
        <taxon>Apeibeae</taxon>
        <taxon>Corchorus</taxon>
    </lineage>
</organism>